<dbReference type="STRING" id="1257118.L8GKZ7"/>
<dbReference type="InterPro" id="IPR035969">
    <property type="entry name" value="Rab-GAP_TBC_sf"/>
</dbReference>
<accession>L8GKZ7</accession>
<gene>
    <name evidence="2" type="ORF">ACA1_017890</name>
</gene>
<dbReference type="KEGG" id="acan:ACA1_017890"/>
<evidence type="ECO:0000256" key="1">
    <source>
        <dbReference type="SAM" id="MobiDB-lite"/>
    </source>
</evidence>
<sequence length="374" mass="42618">MQKPDGSFDFSLDTTLDEELEKERERQVRKTQVEAGDDPLSFLLGSVPEEPKKPKRILEFESIFDVSKLIEDKTLKKEAASPAQTRASLFLTGGGEEDFLSLIEQSTKKPNNRRGYNSRPQEEEEEVETPYEEPPKPTPLEMREEFEAFVYKPAEGELAANGTQSVSAGGDASRSEADAQQGEGHANTENDASSNTEEKEKKQEPAVDTEIKEENEKQEKSDESKSQVSVERELDVPHLTQKALDRELVFLGLLGSKPAEWKEQLEEQRAAYDVLHKRYMVDPHAEGRELDPAINNPLSQAEESPWQQYFQDAELKKQIVLDIRRVYPENGFFKDKDLQEMMLRILFIYAREHEHILYKQVQVFPTLTSLGVGG</sequence>
<dbReference type="RefSeq" id="XP_004335753.1">
    <property type="nucleotide sequence ID" value="XM_004335705.1"/>
</dbReference>
<dbReference type="EMBL" id="KB008079">
    <property type="protein sequence ID" value="ELR13740.1"/>
    <property type="molecule type" value="Genomic_DNA"/>
</dbReference>
<feature type="compositionally biased region" description="Basic and acidic residues" evidence="1">
    <location>
        <begin position="196"/>
        <end position="234"/>
    </location>
</feature>
<proteinExistence type="predicted"/>
<reference evidence="2 3" key="1">
    <citation type="journal article" date="2013" name="Genome Biol.">
        <title>Genome of Acanthamoeba castellanii highlights extensive lateral gene transfer and early evolution of tyrosine kinase signaling.</title>
        <authorList>
            <person name="Clarke M."/>
            <person name="Lohan A.J."/>
            <person name="Liu B."/>
            <person name="Lagkouvardos I."/>
            <person name="Roy S."/>
            <person name="Zafar N."/>
            <person name="Bertelli C."/>
            <person name="Schilde C."/>
            <person name="Kianianmomeni A."/>
            <person name="Burglin T.R."/>
            <person name="Frech C."/>
            <person name="Turcotte B."/>
            <person name="Kopec K.O."/>
            <person name="Synnott J.M."/>
            <person name="Choo C."/>
            <person name="Paponov I."/>
            <person name="Finkler A."/>
            <person name="Soon Heng Tan C."/>
            <person name="Hutchins A.P."/>
            <person name="Weinmeier T."/>
            <person name="Rattei T."/>
            <person name="Chu J.S."/>
            <person name="Gimenez G."/>
            <person name="Irimia M."/>
            <person name="Rigden D.J."/>
            <person name="Fitzpatrick D.A."/>
            <person name="Lorenzo-Morales J."/>
            <person name="Bateman A."/>
            <person name="Chiu C.H."/>
            <person name="Tang P."/>
            <person name="Hegemann P."/>
            <person name="Fromm H."/>
            <person name="Raoult D."/>
            <person name="Greub G."/>
            <person name="Miranda-Saavedra D."/>
            <person name="Chen N."/>
            <person name="Nash P."/>
            <person name="Ginger M.L."/>
            <person name="Horn M."/>
            <person name="Schaap P."/>
            <person name="Caler L."/>
            <person name="Loftus B."/>
        </authorList>
    </citation>
    <scope>NUCLEOTIDE SEQUENCE [LARGE SCALE GENOMIC DNA]</scope>
    <source>
        <strain evidence="2 3">Neff</strain>
    </source>
</reference>
<dbReference type="Gene3D" id="1.10.8.270">
    <property type="entry name" value="putative rabgap domain of human tbc1 domain family member 14 like domains"/>
    <property type="match status" value="1"/>
</dbReference>
<feature type="compositionally biased region" description="Basic and acidic residues" evidence="1">
    <location>
        <begin position="21"/>
        <end position="32"/>
    </location>
</feature>
<feature type="region of interest" description="Disordered" evidence="1">
    <location>
        <begin position="1"/>
        <end position="48"/>
    </location>
</feature>
<dbReference type="VEuPathDB" id="AmoebaDB:ACA1_017890"/>
<dbReference type="Proteomes" id="UP000011083">
    <property type="component" value="Unassembled WGS sequence"/>
</dbReference>
<dbReference type="AlphaFoldDB" id="L8GKZ7"/>
<feature type="compositionally biased region" description="Polar residues" evidence="1">
    <location>
        <begin position="103"/>
        <end position="119"/>
    </location>
</feature>
<protein>
    <submittedName>
        <fullName evidence="2">Uncharacterized protein</fullName>
    </submittedName>
</protein>
<dbReference type="OrthoDB" id="27140at2759"/>
<evidence type="ECO:0000313" key="3">
    <source>
        <dbReference type="Proteomes" id="UP000011083"/>
    </source>
</evidence>
<feature type="region of interest" description="Disordered" evidence="1">
    <location>
        <begin position="101"/>
        <end position="234"/>
    </location>
</feature>
<dbReference type="GeneID" id="14914306"/>
<feature type="compositionally biased region" description="Acidic residues" evidence="1">
    <location>
        <begin position="122"/>
        <end position="131"/>
    </location>
</feature>
<dbReference type="SUPFAM" id="SSF47923">
    <property type="entry name" value="Ypt/Rab-GAP domain of gyp1p"/>
    <property type="match status" value="1"/>
</dbReference>
<name>L8GKZ7_ACACF</name>
<keyword evidence="3" id="KW-1185">Reference proteome</keyword>
<evidence type="ECO:0000313" key="2">
    <source>
        <dbReference type="EMBL" id="ELR13740.1"/>
    </source>
</evidence>
<organism evidence="2 3">
    <name type="scientific">Acanthamoeba castellanii (strain ATCC 30010 / Neff)</name>
    <dbReference type="NCBI Taxonomy" id="1257118"/>
    <lineage>
        <taxon>Eukaryota</taxon>
        <taxon>Amoebozoa</taxon>
        <taxon>Discosea</taxon>
        <taxon>Longamoebia</taxon>
        <taxon>Centramoebida</taxon>
        <taxon>Acanthamoebidae</taxon>
        <taxon>Acanthamoeba</taxon>
    </lineage>
</organism>